<protein>
    <submittedName>
        <fullName evidence="1">Uncharacterized protein</fullName>
    </submittedName>
</protein>
<evidence type="ECO:0000313" key="1">
    <source>
        <dbReference type="EMBL" id="MCX7444433.1"/>
    </source>
</evidence>
<sequence>MKAWMVRAGSNGEREDKALDGGRLLPGFRQFEEDLSDFKSRKELLEYLRERYGASKSNHTLGSWVGQMWRFAHDMGEGDYVAMPMKNVAGTIAIGQIDGAYLFDSQAPVGCRHIRPVKWSGVTVERDALGPDLRASLGAFPRFANWRNMIFHHG</sequence>
<proteinExistence type="predicted"/>
<dbReference type="Proteomes" id="UP001081709">
    <property type="component" value="Unassembled WGS sequence"/>
</dbReference>
<keyword evidence="2" id="KW-1185">Reference proteome</keyword>
<organism evidence="1 2">
    <name type="scientific">Corynebacterium pygosceleis</name>
    <dbReference type="NCBI Taxonomy" id="2800406"/>
    <lineage>
        <taxon>Bacteria</taxon>
        <taxon>Bacillati</taxon>
        <taxon>Actinomycetota</taxon>
        <taxon>Actinomycetes</taxon>
        <taxon>Mycobacteriales</taxon>
        <taxon>Corynebacteriaceae</taxon>
        <taxon>Corynebacterium</taxon>
    </lineage>
</organism>
<comment type="caution">
    <text evidence="1">The sequence shown here is derived from an EMBL/GenBank/DDBJ whole genome shotgun (WGS) entry which is preliminary data.</text>
</comment>
<dbReference type="EMBL" id="JAPMKV010000002">
    <property type="protein sequence ID" value="MCX7444433.1"/>
    <property type="molecule type" value="Genomic_DNA"/>
</dbReference>
<name>A0ABT3WQV6_9CORY</name>
<reference evidence="1" key="1">
    <citation type="submission" date="2022-11" db="EMBL/GenBank/DDBJ databases">
        <title>Corynebacterium sp. isolated from Penguins.</title>
        <authorList>
            <person name="Sedlar K."/>
            <person name="Svec P."/>
        </authorList>
    </citation>
    <scope>NUCLEOTIDE SEQUENCE</scope>
    <source>
        <strain evidence="1">P7003</strain>
    </source>
</reference>
<gene>
    <name evidence="1" type="ORF">OS125_04125</name>
</gene>
<dbReference type="RefSeq" id="WP_267186308.1">
    <property type="nucleotide sequence ID" value="NZ_JAPMKV010000002.1"/>
</dbReference>
<accession>A0ABT3WQV6</accession>
<evidence type="ECO:0000313" key="2">
    <source>
        <dbReference type="Proteomes" id="UP001081709"/>
    </source>
</evidence>